<comment type="similarity">
    <text evidence="2">Belongs to the auxin efflux carrier (TC 2.A.69) family.</text>
</comment>
<feature type="transmembrane region" description="Helical" evidence="8">
    <location>
        <begin position="225"/>
        <end position="250"/>
    </location>
</feature>
<dbReference type="PANTHER" id="PTHR36838:SF1">
    <property type="entry name" value="SLR1864 PROTEIN"/>
    <property type="match status" value="1"/>
</dbReference>
<evidence type="ECO:0000256" key="2">
    <source>
        <dbReference type="ARBA" id="ARBA00010145"/>
    </source>
</evidence>
<dbReference type="RefSeq" id="WP_200088000.1">
    <property type="nucleotide sequence ID" value="NZ_CP054706.1"/>
</dbReference>
<dbReference type="PANTHER" id="PTHR36838">
    <property type="entry name" value="AUXIN EFFLUX CARRIER FAMILY PROTEIN"/>
    <property type="match status" value="1"/>
</dbReference>
<sequence length="310" mass="34712">MYVLSFQLFSLYVIAFIGFFCAKKQLFPPGSEKVLSNLLLYVALPCLIIHSLNIPFSYAQAFTAFTMLLLSAYYLIMAIFLSRFLNKKLNKAADRSGVFQNLLIFGNQGFIGMAIIFALFGADALFIATVFNLIYFLLIWSYAIMIMKPNDTARPPFTDFLKNPGFLATFTGLFLFIMPFQIPSFMASPIQMLGDMTIPLSMLVIGVSLSNITASQLHSLIREPLLYFTVILRNLVLPSILFIPLFFLPIFPKDLLVIALLLAAMPCAHTITIYSIKYGGDTNFSSTVVLLSTFMTIITIPALYFLATFL</sequence>
<keyword evidence="6 8" id="KW-1133">Transmembrane helix</keyword>
<feature type="transmembrane region" description="Helical" evidence="8">
    <location>
        <begin position="192"/>
        <end position="213"/>
    </location>
</feature>
<gene>
    <name evidence="9" type="ORF">HUG20_03200</name>
</gene>
<evidence type="ECO:0000256" key="7">
    <source>
        <dbReference type="ARBA" id="ARBA00023136"/>
    </source>
</evidence>
<dbReference type="InterPro" id="IPR004776">
    <property type="entry name" value="Mem_transp_PIN-like"/>
</dbReference>
<evidence type="ECO:0000256" key="3">
    <source>
        <dbReference type="ARBA" id="ARBA00022448"/>
    </source>
</evidence>
<dbReference type="KEGG" id="scib:HUG20_03200"/>
<evidence type="ECO:0000256" key="4">
    <source>
        <dbReference type="ARBA" id="ARBA00022475"/>
    </source>
</evidence>
<keyword evidence="10" id="KW-1185">Reference proteome</keyword>
<accession>A0A7T7CEG2</accession>
<organism evidence="9 10">
    <name type="scientific">Salicibibacter cibi</name>
    <dbReference type="NCBI Taxonomy" id="2743001"/>
    <lineage>
        <taxon>Bacteria</taxon>
        <taxon>Bacillati</taxon>
        <taxon>Bacillota</taxon>
        <taxon>Bacilli</taxon>
        <taxon>Bacillales</taxon>
        <taxon>Bacillaceae</taxon>
        <taxon>Salicibibacter</taxon>
    </lineage>
</organism>
<dbReference type="InterPro" id="IPR038770">
    <property type="entry name" value="Na+/solute_symporter_sf"/>
</dbReference>
<dbReference type="EMBL" id="CP054706">
    <property type="protein sequence ID" value="QQK79004.1"/>
    <property type="molecule type" value="Genomic_DNA"/>
</dbReference>
<feature type="transmembrane region" description="Helical" evidence="8">
    <location>
        <begin position="256"/>
        <end position="276"/>
    </location>
</feature>
<feature type="transmembrane region" description="Helical" evidence="8">
    <location>
        <begin position="126"/>
        <end position="145"/>
    </location>
</feature>
<name>A0A7T7CEG2_9BACI</name>
<dbReference type="Gene3D" id="1.20.1530.20">
    <property type="match status" value="1"/>
</dbReference>
<dbReference type="Proteomes" id="UP000595349">
    <property type="component" value="Chromosome"/>
</dbReference>
<proteinExistence type="inferred from homology"/>
<keyword evidence="7 8" id="KW-0472">Membrane</keyword>
<reference evidence="9 10" key="1">
    <citation type="submission" date="2020-06" db="EMBL/GenBank/DDBJ databases">
        <title>Genomic analysis of Salicibibacter sp. NKC21-4.</title>
        <authorList>
            <person name="Oh Y.J."/>
        </authorList>
    </citation>
    <scope>NUCLEOTIDE SEQUENCE [LARGE SCALE GENOMIC DNA]</scope>
    <source>
        <strain evidence="9 10">NKC21-4</strain>
    </source>
</reference>
<keyword evidence="5 8" id="KW-0812">Transmembrane</keyword>
<evidence type="ECO:0000313" key="10">
    <source>
        <dbReference type="Proteomes" id="UP000595349"/>
    </source>
</evidence>
<feature type="transmembrane region" description="Helical" evidence="8">
    <location>
        <begin position="34"/>
        <end position="52"/>
    </location>
</feature>
<evidence type="ECO:0000256" key="8">
    <source>
        <dbReference type="SAM" id="Phobius"/>
    </source>
</evidence>
<evidence type="ECO:0000256" key="5">
    <source>
        <dbReference type="ARBA" id="ARBA00022692"/>
    </source>
</evidence>
<feature type="transmembrane region" description="Helical" evidence="8">
    <location>
        <begin position="166"/>
        <end position="186"/>
    </location>
</feature>
<feature type="transmembrane region" description="Helical" evidence="8">
    <location>
        <begin position="6"/>
        <end position="22"/>
    </location>
</feature>
<dbReference type="GO" id="GO:0005886">
    <property type="term" value="C:plasma membrane"/>
    <property type="evidence" value="ECO:0007669"/>
    <property type="project" value="UniProtKB-SubCell"/>
</dbReference>
<evidence type="ECO:0000256" key="1">
    <source>
        <dbReference type="ARBA" id="ARBA00004651"/>
    </source>
</evidence>
<evidence type="ECO:0000313" key="9">
    <source>
        <dbReference type="EMBL" id="QQK79004.1"/>
    </source>
</evidence>
<dbReference type="GO" id="GO:0055085">
    <property type="term" value="P:transmembrane transport"/>
    <property type="evidence" value="ECO:0007669"/>
    <property type="project" value="InterPro"/>
</dbReference>
<comment type="subcellular location">
    <subcellularLocation>
        <location evidence="1">Cell membrane</location>
        <topology evidence="1">Multi-pass membrane protein</topology>
    </subcellularLocation>
</comment>
<feature type="transmembrane region" description="Helical" evidence="8">
    <location>
        <begin position="288"/>
        <end position="307"/>
    </location>
</feature>
<dbReference type="AlphaFoldDB" id="A0A7T7CEG2"/>
<keyword evidence="4" id="KW-1003">Cell membrane</keyword>
<evidence type="ECO:0000256" key="6">
    <source>
        <dbReference type="ARBA" id="ARBA00022989"/>
    </source>
</evidence>
<dbReference type="Pfam" id="PF03547">
    <property type="entry name" value="Mem_trans"/>
    <property type="match status" value="2"/>
</dbReference>
<keyword evidence="3" id="KW-0813">Transport</keyword>
<feature type="transmembrane region" description="Helical" evidence="8">
    <location>
        <begin position="102"/>
        <end position="120"/>
    </location>
</feature>
<feature type="transmembrane region" description="Helical" evidence="8">
    <location>
        <begin position="58"/>
        <end position="81"/>
    </location>
</feature>
<protein>
    <submittedName>
        <fullName evidence="9">AEC family transporter</fullName>
    </submittedName>
</protein>